<evidence type="ECO:0000313" key="5">
    <source>
        <dbReference type="Proteomes" id="UP000051249"/>
    </source>
</evidence>
<proteinExistence type="predicted"/>
<evidence type="ECO:0000256" key="1">
    <source>
        <dbReference type="ARBA" id="ARBA00023125"/>
    </source>
</evidence>
<dbReference type="PRINTS" id="PR00455">
    <property type="entry name" value="HTHTETR"/>
</dbReference>
<keyword evidence="1 2" id="KW-0238">DNA-binding</keyword>
<sequence length="201" mass="23058">MQRKRGEKLEQAIFDAALKLFDEQGIDAVTFQNVAELAQTSRGVLYRRWKTPGELLFDAVHHHIHQNSGIQINEDYHDFPDTGSLKNDLQEHAKRGQRLLDSMNKYFVKFSIYQIVNNSDVVSSDATKEMEESSLRLGNIIAKRAIKRGEIKHIPSKEVLLLLGNLRRYYTFVVPNDKPDMNKIIDDIVVPAWLANGNKPE</sequence>
<accession>A0A0R2N950</accession>
<protein>
    <submittedName>
        <fullName evidence="4">TetR family transcriptional regulator</fullName>
    </submittedName>
</protein>
<evidence type="ECO:0000259" key="3">
    <source>
        <dbReference type="PROSITE" id="PS50977"/>
    </source>
</evidence>
<dbReference type="EMBL" id="JQCQ01000038">
    <property type="protein sequence ID" value="KRO22376.1"/>
    <property type="molecule type" value="Genomic_DNA"/>
</dbReference>
<name>A0A0R2N950_9LACO</name>
<evidence type="ECO:0000313" key="4">
    <source>
        <dbReference type="EMBL" id="KRO22376.1"/>
    </source>
</evidence>
<evidence type="ECO:0000256" key="2">
    <source>
        <dbReference type="PROSITE-ProRule" id="PRU00335"/>
    </source>
</evidence>
<feature type="DNA-binding region" description="H-T-H motif" evidence="2">
    <location>
        <begin position="30"/>
        <end position="49"/>
    </location>
</feature>
<dbReference type="RefSeq" id="WP_057800350.1">
    <property type="nucleotide sequence ID" value="NZ_BJZZ01000039.1"/>
</dbReference>
<dbReference type="Pfam" id="PF00440">
    <property type="entry name" value="TetR_N"/>
    <property type="match status" value="1"/>
</dbReference>
<comment type="caution">
    <text evidence="4">The sequence shown here is derived from an EMBL/GenBank/DDBJ whole genome shotgun (WGS) entry which is preliminary data.</text>
</comment>
<dbReference type="InterPro" id="IPR009057">
    <property type="entry name" value="Homeodomain-like_sf"/>
</dbReference>
<gene>
    <name evidence="4" type="ORF">IV88_GL001161</name>
</gene>
<feature type="domain" description="HTH tetR-type" evidence="3">
    <location>
        <begin position="7"/>
        <end position="67"/>
    </location>
</feature>
<dbReference type="GO" id="GO:0003677">
    <property type="term" value="F:DNA binding"/>
    <property type="evidence" value="ECO:0007669"/>
    <property type="project" value="UniProtKB-UniRule"/>
</dbReference>
<dbReference type="AlphaFoldDB" id="A0A0R2N950"/>
<dbReference type="PROSITE" id="PS50977">
    <property type="entry name" value="HTH_TETR_2"/>
    <property type="match status" value="1"/>
</dbReference>
<keyword evidence="5" id="KW-1185">Reference proteome</keyword>
<dbReference type="SUPFAM" id="SSF46689">
    <property type="entry name" value="Homeodomain-like"/>
    <property type="match status" value="1"/>
</dbReference>
<dbReference type="InterPro" id="IPR001647">
    <property type="entry name" value="HTH_TetR"/>
</dbReference>
<dbReference type="OrthoDB" id="9796019at2"/>
<reference evidence="4 5" key="1">
    <citation type="journal article" date="2015" name="Genome Announc.">
        <title>Expanding the biotechnology potential of lactobacilli through comparative genomics of 213 strains and associated genera.</title>
        <authorList>
            <person name="Sun Z."/>
            <person name="Harris H.M."/>
            <person name="McCann A."/>
            <person name="Guo C."/>
            <person name="Argimon S."/>
            <person name="Zhang W."/>
            <person name="Yang X."/>
            <person name="Jeffery I.B."/>
            <person name="Cooney J.C."/>
            <person name="Kagawa T.F."/>
            <person name="Liu W."/>
            <person name="Song Y."/>
            <person name="Salvetti E."/>
            <person name="Wrobel A."/>
            <person name="Rasinkangas P."/>
            <person name="Parkhill J."/>
            <person name="Rea M.C."/>
            <person name="O'Sullivan O."/>
            <person name="Ritari J."/>
            <person name="Douillard F.P."/>
            <person name="Paul Ross R."/>
            <person name="Yang R."/>
            <person name="Briner A.E."/>
            <person name="Felis G.E."/>
            <person name="de Vos W.M."/>
            <person name="Barrangou R."/>
            <person name="Klaenhammer T.R."/>
            <person name="Caufield P.W."/>
            <person name="Cui Y."/>
            <person name="Zhang H."/>
            <person name="O'Toole P.W."/>
        </authorList>
    </citation>
    <scope>NUCLEOTIDE SEQUENCE [LARGE SCALE GENOMIC DNA]</scope>
    <source>
        <strain evidence="4 5">DSM 23026</strain>
    </source>
</reference>
<dbReference type="Proteomes" id="UP000051249">
    <property type="component" value="Unassembled WGS sequence"/>
</dbReference>
<dbReference type="Gene3D" id="1.10.357.10">
    <property type="entry name" value="Tetracycline Repressor, domain 2"/>
    <property type="match status" value="1"/>
</dbReference>
<dbReference type="PATRIC" id="fig|480391.4.peg.1179"/>
<organism evidence="4 5">
    <name type="scientific">Pediococcus argentinicus</name>
    <dbReference type="NCBI Taxonomy" id="480391"/>
    <lineage>
        <taxon>Bacteria</taxon>
        <taxon>Bacillati</taxon>
        <taxon>Bacillota</taxon>
        <taxon>Bacilli</taxon>
        <taxon>Lactobacillales</taxon>
        <taxon>Lactobacillaceae</taxon>
        <taxon>Pediococcus</taxon>
    </lineage>
</organism>